<name>A0A0C3RUS0_PHLG1</name>
<dbReference type="EMBL" id="KN840561">
    <property type="protein sequence ID" value="KIP04821.1"/>
    <property type="molecule type" value="Genomic_DNA"/>
</dbReference>
<dbReference type="Proteomes" id="UP000053257">
    <property type="component" value="Unassembled WGS sequence"/>
</dbReference>
<dbReference type="PROSITE" id="PS51257">
    <property type="entry name" value="PROKAR_LIPOPROTEIN"/>
    <property type="match status" value="1"/>
</dbReference>
<evidence type="ECO:0000313" key="4">
    <source>
        <dbReference type="Proteomes" id="UP000053257"/>
    </source>
</evidence>
<dbReference type="CDD" id="cd18186">
    <property type="entry name" value="BTB_POZ_ZBTB_KLHL-like"/>
    <property type="match status" value="1"/>
</dbReference>
<accession>A0A0C3RUS0</accession>
<reference evidence="3 4" key="1">
    <citation type="journal article" date="2014" name="PLoS Genet.">
        <title>Analysis of the Phlebiopsis gigantea genome, transcriptome and secretome provides insight into its pioneer colonization strategies of wood.</title>
        <authorList>
            <person name="Hori C."/>
            <person name="Ishida T."/>
            <person name="Igarashi K."/>
            <person name="Samejima M."/>
            <person name="Suzuki H."/>
            <person name="Master E."/>
            <person name="Ferreira P."/>
            <person name="Ruiz-Duenas F.J."/>
            <person name="Held B."/>
            <person name="Canessa P."/>
            <person name="Larrondo L.F."/>
            <person name="Schmoll M."/>
            <person name="Druzhinina I.S."/>
            <person name="Kubicek C.P."/>
            <person name="Gaskell J.A."/>
            <person name="Kersten P."/>
            <person name="St John F."/>
            <person name="Glasner J."/>
            <person name="Sabat G."/>
            <person name="Splinter BonDurant S."/>
            <person name="Syed K."/>
            <person name="Yadav J."/>
            <person name="Mgbeahuruike A.C."/>
            <person name="Kovalchuk A."/>
            <person name="Asiegbu F.O."/>
            <person name="Lackner G."/>
            <person name="Hoffmeister D."/>
            <person name="Rencoret J."/>
            <person name="Gutierrez A."/>
            <person name="Sun H."/>
            <person name="Lindquist E."/>
            <person name="Barry K."/>
            <person name="Riley R."/>
            <person name="Grigoriev I.V."/>
            <person name="Henrissat B."/>
            <person name="Kues U."/>
            <person name="Berka R.M."/>
            <person name="Martinez A.T."/>
            <person name="Covert S.F."/>
            <person name="Blanchette R.A."/>
            <person name="Cullen D."/>
        </authorList>
    </citation>
    <scope>NUCLEOTIDE SEQUENCE [LARGE SCALE GENOMIC DNA]</scope>
    <source>
        <strain evidence="3 4">11061_1 CR5-6</strain>
    </source>
</reference>
<organism evidence="3 4">
    <name type="scientific">Phlebiopsis gigantea (strain 11061_1 CR5-6)</name>
    <name type="common">White-rot fungus</name>
    <name type="synonym">Peniophora gigantea</name>
    <dbReference type="NCBI Taxonomy" id="745531"/>
    <lineage>
        <taxon>Eukaryota</taxon>
        <taxon>Fungi</taxon>
        <taxon>Dikarya</taxon>
        <taxon>Basidiomycota</taxon>
        <taxon>Agaricomycotina</taxon>
        <taxon>Agaricomycetes</taxon>
        <taxon>Polyporales</taxon>
        <taxon>Phanerochaetaceae</taxon>
        <taxon>Phlebiopsis</taxon>
    </lineage>
</organism>
<feature type="compositionally biased region" description="Polar residues" evidence="1">
    <location>
        <begin position="10"/>
        <end position="24"/>
    </location>
</feature>
<proteinExistence type="predicted"/>
<sequence length="430" mass="47605">MPKRHRRRASAQNPASLSCHSISPSDHAPSHATSEGILVPPEPALSPSPASLHLIPSCAPSECVPSPPPPANPTWLIRDCHPWGQLLKPVEPSPIQALPTPSSPTGRPLSAQSLQSPSCIPSDAPSRPPSVISCSSHSSSDSEVLLQLQQSKSSNVTSISIPPSGSTRVKQLALPSSLSPRIPYYAPIPIKKIISPLSSMCSKTTRHSTFYFPDDLVTLNVDDCLFRVHKNFLERESTYFRKLFIKEAGRGLSDETAIELPQVTSAAFEHLLKLIYLGIHEPCSYTVEAWISLLAASTSLSFPRIRERALAELESESSCLDAVDRIILADRYDVDQWRAPAYIQLCTRDRPIQESEATLLGVKVTSQLAEIREKVLLEMLEECQTRSLRTKSCSKVWAKPVRDAWRVEQMVNEVFWPHEVPSNLRRPSMH</sequence>
<evidence type="ECO:0000313" key="3">
    <source>
        <dbReference type="EMBL" id="KIP04821.1"/>
    </source>
</evidence>
<feature type="region of interest" description="Disordered" evidence="1">
    <location>
        <begin position="1"/>
        <end position="51"/>
    </location>
</feature>
<dbReference type="STRING" id="745531.A0A0C3RUS0"/>
<evidence type="ECO:0000259" key="2">
    <source>
        <dbReference type="PROSITE" id="PS50097"/>
    </source>
</evidence>
<gene>
    <name evidence="3" type="ORF">PHLGIDRAFT_179529</name>
</gene>
<protein>
    <recommendedName>
        <fullName evidence="2">BTB domain-containing protein</fullName>
    </recommendedName>
</protein>
<dbReference type="SUPFAM" id="SSF54695">
    <property type="entry name" value="POZ domain"/>
    <property type="match status" value="1"/>
</dbReference>
<dbReference type="AlphaFoldDB" id="A0A0C3RUS0"/>
<dbReference type="InterPro" id="IPR011333">
    <property type="entry name" value="SKP1/BTB/POZ_sf"/>
</dbReference>
<dbReference type="HOGENOM" id="CLU_637944_0_0_1"/>
<dbReference type="PROSITE" id="PS50097">
    <property type="entry name" value="BTB"/>
    <property type="match status" value="1"/>
</dbReference>
<dbReference type="Pfam" id="PF00651">
    <property type="entry name" value="BTB"/>
    <property type="match status" value="1"/>
</dbReference>
<evidence type="ECO:0000256" key="1">
    <source>
        <dbReference type="SAM" id="MobiDB-lite"/>
    </source>
</evidence>
<dbReference type="Gene3D" id="3.30.710.10">
    <property type="entry name" value="Potassium Channel Kv1.1, Chain A"/>
    <property type="match status" value="1"/>
</dbReference>
<dbReference type="OrthoDB" id="2593747at2759"/>
<dbReference type="InterPro" id="IPR000210">
    <property type="entry name" value="BTB/POZ_dom"/>
</dbReference>
<keyword evidence="4" id="KW-1185">Reference proteome</keyword>
<feature type="compositionally biased region" description="Polar residues" evidence="1">
    <location>
        <begin position="99"/>
        <end position="119"/>
    </location>
</feature>
<dbReference type="SMART" id="SM00225">
    <property type="entry name" value="BTB"/>
    <property type="match status" value="1"/>
</dbReference>
<feature type="domain" description="BTB" evidence="2">
    <location>
        <begin position="215"/>
        <end position="278"/>
    </location>
</feature>
<feature type="region of interest" description="Disordered" evidence="1">
    <location>
        <begin position="91"/>
        <end position="137"/>
    </location>
</feature>